<dbReference type="OMA" id="GPCWKEG"/>
<keyword evidence="4 7" id="KW-0812">Transmembrane</keyword>
<reference evidence="8" key="1">
    <citation type="submission" date="2007-07" db="EMBL/GenBank/DDBJ databases">
        <title>PCAP assembly of the Caenorhabditis remanei genome.</title>
        <authorList>
            <consortium name="The Caenorhabditis remanei Sequencing Consortium"/>
            <person name="Wilson R.K."/>
        </authorList>
    </citation>
    <scope>NUCLEOTIDE SEQUENCE [LARGE SCALE GENOMIC DNA]</scope>
    <source>
        <strain evidence="8">PB4641</strain>
    </source>
</reference>
<comment type="subcellular location">
    <subcellularLocation>
        <location evidence="1">Membrane</location>
        <topology evidence="1">Multi-pass membrane protein</topology>
    </subcellularLocation>
</comment>
<dbReference type="AlphaFoldDB" id="E3N5L4"/>
<evidence type="ECO:0000313" key="11">
    <source>
        <dbReference type="Proteomes" id="UP000483820"/>
    </source>
</evidence>
<feature type="transmembrane region" description="Helical" evidence="7">
    <location>
        <begin position="296"/>
        <end position="316"/>
    </location>
</feature>
<evidence type="ECO:0000256" key="7">
    <source>
        <dbReference type="SAM" id="Phobius"/>
    </source>
</evidence>
<evidence type="ECO:0000256" key="3">
    <source>
        <dbReference type="ARBA" id="ARBA00022448"/>
    </source>
</evidence>
<feature type="transmembrane region" description="Helical" evidence="7">
    <location>
        <begin position="120"/>
        <end position="138"/>
    </location>
</feature>
<dbReference type="RefSeq" id="XP_003096305.1">
    <property type="nucleotide sequence ID" value="XM_003096257.1"/>
</dbReference>
<dbReference type="STRING" id="31234.E3N5L4"/>
<evidence type="ECO:0000313" key="10">
    <source>
        <dbReference type="Proteomes" id="UP000008281"/>
    </source>
</evidence>
<evidence type="ECO:0000256" key="4">
    <source>
        <dbReference type="ARBA" id="ARBA00022692"/>
    </source>
</evidence>
<dbReference type="EMBL" id="DS268533">
    <property type="protein sequence ID" value="EFO87300.1"/>
    <property type="molecule type" value="Genomic_DNA"/>
</dbReference>
<sequence>MAAAVISTTLFGCVGCQAGIEYLQTYVKNSLNLITFSSFIFTATYGLIFHSKFFTVPNQIPIRSYAKIVAIFFTVNMANNLALKFAIYFPLFIIFKSGTLLTNMTMGWIIRSYRYNLKQIIAVVVVTAGIVIFTLASYEPGADINIRSGIDSNSWLIPVPPFVVGIALLSFSLILSAYLGLYQETFYQKHGKHNEEMMFYVHFLSIPAFALVGDEMTPAFHAANETPSFVLAGIDTIIPSAWIYIFAICLFQFGCTKGVYMLSAVTTSLNVTMVLTLRKFFSLLISFFVFENAFNMFHIIGAAFVFIGTFLFSVSFSRF</sequence>
<dbReference type="GeneID" id="9808451"/>
<protein>
    <submittedName>
        <fullName evidence="8">Uncharacterized protein</fullName>
    </submittedName>
</protein>
<dbReference type="GO" id="GO:0005789">
    <property type="term" value="C:endoplasmic reticulum membrane"/>
    <property type="evidence" value="ECO:0007669"/>
    <property type="project" value="TreeGrafter"/>
</dbReference>
<dbReference type="eggNOG" id="KOG1583">
    <property type="taxonomic scope" value="Eukaryota"/>
</dbReference>
<dbReference type="Proteomes" id="UP000008281">
    <property type="component" value="Unassembled WGS sequence"/>
</dbReference>
<feature type="transmembrane region" description="Helical" evidence="7">
    <location>
        <begin position="158"/>
        <end position="179"/>
    </location>
</feature>
<dbReference type="InterPro" id="IPR013657">
    <property type="entry name" value="SCL35B1-4/HUT1"/>
</dbReference>
<dbReference type="EMBL" id="WUAV01000004">
    <property type="protein sequence ID" value="KAF1756915.1"/>
    <property type="molecule type" value="Genomic_DNA"/>
</dbReference>
<keyword evidence="5 7" id="KW-1133">Transmembrane helix</keyword>
<evidence type="ECO:0000313" key="9">
    <source>
        <dbReference type="EMBL" id="KAF1756915.1"/>
    </source>
</evidence>
<organism evidence="10">
    <name type="scientific">Caenorhabditis remanei</name>
    <name type="common">Caenorhabditis vulgaris</name>
    <dbReference type="NCBI Taxonomy" id="31234"/>
    <lineage>
        <taxon>Eukaryota</taxon>
        <taxon>Metazoa</taxon>
        <taxon>Ecdysozoa</taxon>
        <taxon>Nematoda</taxon>
        <taxon>Chromadorea</taxon>
        <taxon>Rhabditida</taxon>
        <taxon>Rhabditina</taxon>
        <taxon>Rhabditomorpha</taxon>
        <taxon>Rhabditoidea</taxon>
        <taxon>Rhabditidae</taxon>
        <taxon>Peloderinae</taxon>
        <taxon>Caenorhabditis</taxon>
    </lineage>
</organism>
<evidence type="ECO:0000256" key="6">
    <source>
        <dbReference type="ARBA" id="ARBA00023136"/>
    </source>
</evidence>
<dbReference type="GO" id="GO:0000139">
    <property type="term" value="C:Golgi membrane"/>
    <property type="evidence" value="ECO:0007669"/>
    <property type="project" value="TreeGrafter"/>
</dbReference>
<dbReference type="GO" id="GO:0005464">
    <property type="term" value="F:UDP-xylose transmembrane transporter activity"/>
    <property type="evidence" value="ECO:0007669"/>
    <property type="project" value="TreeGrafter"/>
</dbReference>
<name>E3N5L4_CAERE</name>
<keyword evidence="3" id="KW-0813">Transport</keyword>
<feature type="transmembrane region" description="Helical" evidence="7">
    <location>
        <begin position="199"/>
        <end position="221"/>
    </location>
</feature>
<reference evidence="9 11" key="2">
    <citation type="submission" date="2019-12" db="EMBL/GenBank/DDBJ databases">
        <title>Chromosome-level assembly of the Caenorhabditis remanei genome.</title>
        <authorList>
            <person name="Teterina A.A."/>
            <person name="Willis J.H."/>
            <person name="Phillips P.C."/>
        </authorList>
    </citation>
    <scope>NUCLEOTIDE SEQUENCE [LARGE SCALE GENOMIC DNA]</scope>
    <source>
        <strain evidence="9 11">PX506</strain>
        <tissue evidence="9">Whole organism</tissue>
    </source>
</reference>
<gene>
    <name evidence="8" type="ORF">CRE_25777</name>
    <name evidence="9" type="ORF">GCK72_013369</name>
</gene>
<evidence type="ECO:0000256" key="1">
    <source>
        <dbReference type="ARBA" id="ARBA00004141"/>
    </source>
</evidence>
<evidence type="ECO:0000256" key="5">
    <source>
        <dbReference type="ARBA" id="ARBA00022989"/>
    </source>
</evidence>
<accession>E3N5L4</accession>
<feature type="transmembrane region" description="Helical" evidence="7">
    <location>
        <begin position="88"/>
        <end position="108"/>
    </location>
</feature>
<dbReference type="GO" id="GO:0005462">
    <property type="term" value="F:UDP-N-acetylglucosamine transmembrane transporter activity"/>
    <property type="evidence" value="ECO:0007669"/>
    <property type="project" value="TreeGrafter"/>
</dbReference>
<dbReference type="Proteomes" id="UP000483820">
    <property type="component" value="Chromosome IV"/>
</dbReference>
<dbReference type="CTD" id="9808451"/>
<dbReference type="HOGENOM" id="CLU_033007_1_0_1"/>
<dbReference type="KEGG" id="crq:GCK72_013369"/>
<dbReference type="PANTHER" id="PTHR10778:SF16">
    <property type="entry name" value="UAA TRANSPORTER"/>
    <property type="match status" value="1"/>
</dbReference>
<proteinExistence type="inferred from homology"/>
<dbReference type="PANTHER" id="PTHR10778">
    <property type="entry name" value="SOLUTE CARRIER FAMILY 35 MEMBER B"/>
    <property type="match status" value="1"/>
</dbReference>
<keyword evidence="6 7" id="KW-0472">Membrane</keyword>
<dbReference type="Pfam" id="PF08449">
    <property type="entry name" value="UAA"/>
    <property type="match status" value="1"/>
</dbReference>
<keyword evidence="10" id="KW-1185">Reference proteome</keyword>
<dbReference type="FunCoup" id="E3N5L4">
    <property type="interactions" value="2"/>
</dbReference>
<evidence type="ECO:0000313" key="8">
    <source>
        <dbReference type="EMBL" id="EFO87300.1"/>
    </source>
</evidence>
<dbReference type="OrthoDB" id="999962at2759"/>
<feature type="transmembrane region" description="Helical" evidence="7">
    <location>
        <begin position="34"/>
        <end position="53"/>
    </location>
</feature>
<comment type="similarity">
    <text evidence="2">Belongs to the nucleotide-sugar transporter family. SLC35B subfamily.</text>
</comment>
<evidence type="ECO:0000256" key="2">
    <source>
        <dbReference type="ARBA" id="ARBA00010694"/>
    </source>
</evidence>